<organism evidence="1 2">
    <name type="scientific">Sapajus apella</name>
    <name type="common">Brown-capped capuchin</name>
    <name type="synonym">Cebus apella</name>
    <dbReference type="NCBI Taxonomy" id="9515"/>
    <lineage>
        <taxon>Eukaryota</taxon>
        <taxon>Metazoa</taxon>
        <taxon>Chordata</taxon>
        <taxon>Craniata</taxon>
        <taxon>Vertebrata</taxon>
        <taxon>Euteleostomi</taxon>
        <taxon>Mammalia</taxon>
        <taxon>Eutheria</taxon>
        <taxon>Euarchontoglires</taxon>
        <taxon>Primates</taxon>
        <taxon>Haplorrhini</taxon>
        <taxon>Platyrrhini</taxon>
        <taxon>Cebidae</taxon>
        <taxon>Cebinae</taxon>
        <taxon>Sapajus</taxon>
    </lineage>
</organism>
<dbReference type="GO" id="GO:0003677">
    <property type="term" value="F:DNA binding"/>
    <property type="evidence" value="ECO:0007669"/>
    <property type="project" value="InterPro"/>
</dbReference>
<dbReference type="PANTHER" id="PTHR15180:SF1">
    <property type="entry name" value="GENERAL TRANSCRIPTION FACTOR 3C POLYPEPTIDE 1"/>
    <property type="match status" value="1"/>
</dbReference>
<evidence type="ECO:0000313" key="2">
    <source>
        <dbReference type="RefSeq" id="XP_032129568.1"/>
    </source>
</evidence>
<dbReference type="Proteomes" id="UP000504640">
    <property type="component" value="Unplaced"/>
</dbReference>
<dbReference type="GO" id="GO:0042791">
    <property type="term" value="P:5S class rRNA transcription by RNA polymerase III"/>
    <property type="evidence" value="ECO:0007669"/>
    <property type="project" value="TreeGrafter"/>
</dbReference>
<protein>
    <submittedName>
        <fullName evidence="2">General transcription factor 3C polypeptide 1-like</fullName>
    </submittedName>
</protein>
<accession>A0A6J3HGC6</accession>
<name>A0A6J3HGC6_SAPAP</name>
<evidence type="ECO:0000313" key="1">
    <source>
        <dbReference type="Proteomes" id="UP000504640"/>
    </source>
</evidence>
<dbReference type="GO" id="GO:0006384">
    <property type="term" value="P:transcription initiation at RNA polymerase III promoter"/>
    <property type="evidence" value="ECO:0007669"/>
    <property type="project" value="InterPro"/>
</dbReference>
<dbReference type="GO" id="GO:0000127">
    <property type="term" value="C:transcription factor TFIIIC complex"/>
    <property type="evidence" value="ECO:0007669"/>
    <property type="project" value="InterPro"/>
</dbReference>
<proteinExistence type="predicted"/>
<dbReference type="RefSeq" id="XP_032129568.1">
    <property type="nucleotide sequence ID" value="XM_032273677.1"/>
</dbReference>
<dbReference type="InterPro" id="IPR044210">
    <property type="entry name" value="Tfc3-like"/>
</dbReference>
<sequence length="135" mass="15456">MECKKRSLVNRCQVNHMLGPKKNQALPFMPMSYQLSQTYYRIFTWQFPSTICKESFQFLDRMQAASKLDQPDHFSFKDQDNNEPTNDMVALDGPGGSCVAVLTLFSLGLNSEDVRIPEQIIVVDSSMVENEVIKR</sequence>
<gene>
    <name evidence="2" type="primary">LOC116547933</name>
</gene>
<dbReference type="GeneID" id="116547933"/>
<keyword evidence="1" id="KW-1185">Reference proteome</keyword>
<dbReference type="AlphaFoldDB" id="A0A6J3HGC6"/>
<reference evidence="2" key="1">
    <citation type="submission" date="2025-08" db="UniProtKB">
        <authorList>
            <consortium name="RefSeq"/>
        </authorList>
    </citation>
    <scope>IDENTIFICATION</scope>
    <source>
        <tissue evidence="2">Blood</tissue>
    </source>
</reference>
<dbReference type="PANTHER" id="PTHR15180">
    <property type="entry name" value="GENERAL TRANSCRIPTION FACTOR 3C POLYPEPTIDE 1"/>
    <property type="match status" value="1"/>
</dbReference>